<name>W4JQT1_HETIT</name>
<gene>
    <name evidence="2" type="ORF">HETIRDRAFT_66351</name>
</gene>
<dbReference type="STRING" id="747525.W4JQT1"/>
<dbReference type="eggNOG" id="ENOG502SI82">
    <property type="taxonomic scope" value="Eukaryota"/>
</dbReference>
<dbReference type="HOGENOM" id="CLU_020336_18_1_1"/>
<evidence type="ECO:0000313" key="3">
    <source>
        <dbReference type="Proteomes" id="UP000030671"/>
    </source>
</evidence>
<keyword evidence="3" id="KW-1185">Reference proteome</keyword>
<feature type="domain" description="AB hydrolase-1" evidence="1">
    <location>
        <begin position="31"/>
        <end position="270"/>
    </location>
</feature>
<dbReference type="PANTHER" id="PTHR43798">
    <property type="entry name" value="MONOACYLGLYCEROL LIPASE"/>
    <property type="match status" value="1"/>
</dbReference>
<dbReference type="Proteomes" id="UP000030671">
    <property type="component" value="Unassembled WGS sequence"/>
</dbReference>
<dbReference type="InterPro" id="IPR000073">
    <property type="entry name" value="AB_hydrolase_1"/>
</dbReference>
<proteinExistence type="predicted"/>
<dbReference type="GO" id="GO:0016020">
    <property type="term" value="C:membrane"/>
    <property type="evidence" value="ECO:0007669"/>
    <property type="project" value="TreeGrafter"/>
</dbReference>
<accession>W4JQT1</accession>
<evidence type="ECO:0000313" key="2">
    <source>
        <dbReference type="EMBL" id="ETW75893.1"/>
    </source>
</evidence>
<sequence length="290" mass="31800">MAPPSVMKFVRSSDGTPIYAEATGSSRNLHVVLVHGFSLSGVVFDEFCADQRLLDELYIVRYDIRGHGRSGKPETAESYVSKLYADDFKAVLDAFSLVKPVLAAWSMGGTVATDVATYLPPGTISGLLFIAAIPCAGPFVAQFGTDEVLAALSGCLETGSIASNQAAYWKFVDLLFVSPETTPFALKCLYNGHAVSPKIMRHVCEREQDIEKLWEAGREGLPLCLLKGTVDAQIKLDKVEELMKPHFQEDKFEVRVLKGGGHSLHVETKEELMWNFLEFAKRVGGKDYGS</sequence>
<reference evidence="2 3" key="1">
    <citation type="journal article" date="2012" name="New Phytol.">
        <title>Insight into trade-off between wood decay and parasitism from the genome of a fungal forest pathogen.</title>
        <authorList>
            <person name="Olson A."/>
            <person name="Aerts A."/>
            <person name="Asiegbu F."/>
            <person name="Belbahri L."/>
            <person name="Bouzid O."/>
            <person name="Broberg A."/>
            <person name="Canback B."/>
            <person name="Coutinho P.M."/>
            <person name="Cullen D."/>
            <person name="Dalman K."/>
            <person name="Deflorio G."/>
            <person name="van Diepen L.T."/>
            <person name="Dunand C."/>
            <person name="Duplessis S."/>
            <person name="Durling M."/>
            <person name="Gonthier P."/>
            <person name="Grimwood J."/>
            <person name="Fossdal C.G."/>
            <person name="Hansson D."/>
            <person name="Henrissat B."/>
            <person name="Hietala A."/>
            <person name="Himmelstrand K."/>
            <person name="Hoffmeister D."/>
            <person name="Hogberg N."/>
            <person name="James T.Y."/>
            <person name="Karlsson M."/>
            <person name="Kohler A."/>
            <person name="Kues U."/>
            <person name="Lee Y.H."/>
            <person name="Lin Y.C."/>
            <person name="Lind M."/>
            <person name="Lindquist E."/>
            <person name="Lombard V."/>
            <person name="Lucas S."/>
            <person name="Lunden K."/>
            <person name="Morin E."/>
            <person name="Murat C."/>
            <person name="Park J."/>
            <person name="Raffaello T."/>
            <person name="Rouze P."/>
            <person name="Salamov A."/>
            <person name="Schmutz J."/>
            <person name="Solheim H."/>
            <person name="Stahlberg J."/>
            <person name="Velez H."/>
            <person name="de Vries R.P."/>
            <person name="Wiebenga A."/>
            <person name="Woodward S."/>
            <person name="Yakovlev I."/>
            <person name="Garbelotto M."/>
            <person name="Martin F."/>
            <person name="Grigoriev I.V."/>
            <person name="Stenlid J."/>
        </authorList>
    </citation>
    <scope>NUCLEOTIDE SEQUENCE [LARGE SCALE GENOMIC DNA]</scope>
    <source>
        <strain evidence="2 3">TC 32-1</strain>
    </source>
</reference>
<dbReference type="EMBL" id="KI925465">
    <property type="protein sequence ID" value="ETW75893.1"/>
    <property type="molecule type" value="Genomic_DNA"/>
</dbReference>
<dbReference type="RefSeq" id="XP_009551888.1">
    <property type="nucleotide sequence ID" value="XM_009553593.1"/>
</dbReference>
<dbReference type="OrthoDB" id="408373at2759"/>
<evidence type="ECO:0000259" key="1">
    <source>
        <dbReference type="Pfam" id="PF12697"/>
    </source>
</evidence>
<dbReference type="GeneID" id="20678775"/>
<dbReference type="SUPFAM" id="SSF53474">
    <property type="entry name" value="alpha/beta-Hydrolases"/>
    <property type="match status" value="1"/>
</dbReference>
<dbReference type="Gene3D" id="3.40.50.1820">
    <property type="entry name" value="alpha/beta hydrolase"/>
    <property type="match status" value="1"/>
</dbReference>
<dbReference type="InterPro" id="IPR029058">
    <property type="entry name" value="AB_hydrolase_fold"/>
</dbReference>
<dbReference type="AlphaFoldDB" id="W4JQT1"/>
<protein>
    <submittedName>
        <fullName evidence="2">Esterase/lipase/thioesterase</fullName>
    </submittedName>
</protein>
<dbReference type="KEGG" id="hir:HETIRDRAFT_66351"/>
<dbReference type="InParanoid" id="W4JQT1"/>
<dbReference type="InterPro" id="IPR050266">
    <property type="entry name" value="AB_hydrolase_sf"/>
</dbReference>
<organism evidence="2 3">
    <name type="scientific">Heterobasidion irregulare (strain TC 32-1)</name>
    <dbReference type="NCBI Taxonomy" id="747525"/>
    <lineage>
        <taxon>Eukaryota</taxon>
        <taxon>Fungi</taxon>
        <taxon>Dikarya</taxon>
        <taxon>Basidiomycota</taxon>
        <taxon>Agaricomycotina</taxon>
        <taxon>Agaricomycetes</taxon>
        <taxon>Russulales</taxon>
        <taxon>Bondarzewiaceae</taxon>
        <taxon>Heterobasidion</taxon>
        <taxon>Heterobasidion annosum species complex</taxon>
    </lineage>
</organism>
<dbReference type="PANTHER" id="PTHR43798:SF33">
    <property type="entry name" value="HYDROLASE, PUTATIVE (AFU_ORTHOLOGUE AFUA_2G14860)-RELATED"/>
    <property type="match status" value="1"/>
</dbReference>
<dbReference type="Pfam" id="PF12697">
    <property type="entry name" value="Abhydrolase_6"/>
    <property type="match status" value="1"/>
</dbReference>